<keyword evidence="7" id="KW-0808">Transferase</keyword>
<evidence type="ECO:0000256" key="5">
    <source>
        <dbReference type="ARBA" id="ARBA00023163"/>
    </source>
</evidence>
<dbReference type="InterPro" id="IPR004839">
    <property type="entry name" value="Aminotransferase_I/II_large"/>
</dbReference>
<accession>A0ABS2ZWF6</accession>
<dbReference type="Pfam" id="PF00155">
    <property type="entry name" value="Aminotran_1_2"/>
    <property type="match status" value="1"/>
</dbReference>
<dbReference type="Gene3D" id="3.90.1150.10">
    <property type="entry name" value="Aspartate Aminotransferase, domain 1"/>
    <property type="match status" value="1"/>
</dbReference>
<dbReference type="CDD" id="cd07377">
    <property type="entry name" value="WHTH_GntR"/>
    <property type="match status" value="1"/>
</dbReference>
<dbReference type="InterPro" id="IPR015424">
    <property type="entry name" value="PyrdxlP-dep_Trfase"/>
</dbReference>
<dbReference type="GO" id="GO:0008483">
    <property type="term" value="F:transaminase activity"/>
    <property type="evidence" value="ECO:0007669"/>
    <property type="project" value="UniProtKB-KW"/>
</dbReference>
<name>A0ABS2ZWF6_9VIBR</name>
<evidence type="ECO:0000313" key="8">
    <source>
        <dbReference type="Proteomes" id="UP000779070"/>
    </source>
</evidence>
<dbReference type="InterPro" id="IPR015422">
    <property type="entry name" value="PyrdxlP-dep_Trfase_small"/>
</dbReference>
<evidence type="ECO:0000256" key="2">
    <source>
        <dbReference type="ARBA" id="ARBA00022898"/>
    </source>
</evidence>
<keyword evidence="8" id="KW-1185">Reference proteome</keyword>
<dbReference type="Pfam" id="PF00392">
    <property type="entry name" value="GntR"/>
    <property type="match status" value="1"/>
</dbReference>
<keyword evidence="5" id="KW-0804">Transcription</keyword>
<dbReference type="PANTHER" id="PTHR46577:SF1">
    <property type="entry name" value="HTH-TYPE TRANSCRIPTIONAL REGULATORY PROTEIN GABR"/>
    <property type="match status" value="1"/>
</dbReference>
<evidence type="ECO:0000259" key="6">
    <source>
        <dbReference type="PROSITE" id="PS50949"/>
    </source>
</evidence>
<protein>
    <submittedName>
        <fullName evidence="7">Aminotransferase class I/II-fold pyridoxal phosphate-dependent enzyme</fullName>
    </submittedName>
</protein>
<dbReference type="Proteomes" id="UP000779070">
    <property type="component" value="Unassembled WGS sequence"/>
</dbReference>
<comment type="similarity">
    <text evidence="1">In the C-terminal section; belongs to the class-I pyridoxal-phosphate-dependent aminotransferase family.</text>
</comment>
<dbReference type="PANTHER" id="PTHR46577">
    <property type="entry name" value="HTH-TYPE TRANSCRIPTIONAL REGULATORY PROTEIN GABR"/>
    <property type="match status" value="1"/>
</dbReference>
<reference evidence="7 8" key="1">
    <citation type="submission" date="2021-02" db="EMBL/GenBank/DDBJ databases">
        <title>Draft Genome Sequences of 5 Vibrio neptunius Strains Isolated From of Bivalve Hatcheries.</title>
        <authorList>
            <person name="Galvis F."/>
            <person name="Barja J.L."/>
            <person name="Lemos M.L."/>
            <person name="Balado M."/>
        </authorList>
    </citation>
    <scope>NUCLEOTIDE SEQUENCE [LARGE SCALE GENOMIC DNA]</scope>
    <source>
        <strain evidence="7 8">PP-145.98</strain>
    </source>
</reference>
<sequence>MKVKINGQTGQELFESVRSLIASGDLKEGDSLPPVRELAAHVGVNRNTVAGVYQRLVKSGLAETKGRLGTRVKARQSQQQQDGITETKLMDLADGNLLKEWLPNLEQLARKAQLRQFVYGEAPILSDIETFGREWFIDVCPDNMGLSITSGAVDSLERLMSAHLLPGDQVVVEDPCYLGSSTAIKLAGMRPVGVKIDAHGMIVDELESKLKKGARAVLFTPRAHNPTGCCYSEERATAIRQVLQRFPNVLVLIDDHYALLAQQPYYSLVPDNGVFWAVFRSVSKGLGPDLRLAFVAADPVTTERLHSRLTVGMNWVSRILQSLVICALTSKSVEQRLQSMSEDCRQRNQWLIEALEVHGISIAGPVEGVNLWVPVNGDPQARAYELSKRGWLVRPGGQFDIDGKAMGLRITTTKLDQELASQLAQDIALVDR</sequence>
<dbReference type="InterPro" id="IPR036388">
    <property type="entry name" value="WH-like_DNA-bd_sf"/>
</dbReference>
<keyword evidence="2" id="KW-0663">Pyridoxal phosphate</keyword>
<dbReference type="EMBL" id="JAFHLB010000002">
    <property type="protein sequence ID" value="MBN3576581.1"/>
    <property type="molecule type" value="Genomic_DNA"/>
</dbReference>
<proteinExistence type="inferred from homology"/>
<evidence type="ECO:0000256" key="4">
    <source>
        <dbReference type="ARBA" id="ARBA00023125"/>
    </source>
</evidence>
<evidence type="ECO:0000256" key="3">
    <source>
        <dbReference type="ARBA" id="ARBA00023015"/>
    </source>
</evidence>
<dbReference type="SUPFAM" id="SSF46785">
    <property type="entry name" value="Winged helix' DNA-binding domain"/>
    <property type="match status" value="1"/>
</dbReference>
<evidence type="ECO:0000256" key="1">
    <source>
        <dbReference type="ARBA" id="ARBA00005384"/>
    </source>
</evidence>
<dbReference type="RefSeq" id="WP_206368807.1">
    <property type="nucleotide sequence ID" value="NZ_CAWPTM010000101.1"/>
</dbReference>
<dbReference type="PROSITE" id="PS50949">
    <property type="entry name" value="HTH_GNTR"/>
    <property type="match status" value="1"/>
</dbReference>
<organism evidence="7 8">
    <name type="scientific">Vibrio neptunius</name>
    <dbReference type="NCBI Taxonomy" id="170651"/>
    <lineage>
        <taxon>Bacteria</taxon>
        <taxon>Pseudomonadati</taxon>
        <taxon>Pseudomonadota</taxon>
        <taxon>Gammaproteobacteria</taxon>
        <taxon>Vibrionales</taxon>
        <taxon>Vibrionaceae</taxon>
        <taxon>Vibrio</taxon>
    </lineage>
</organism>
<dbReference type="InterPro" id="IPR015421">
    <property type="entry name" value="PyrdxlP-dep_Trfase_major"/>
</dbReference>
<keyword evidence="4" id="KW-0238">DNA-binding</keyword>
<dbReference type="SMART" id="SM00345">
    <property type="entry name" value="HTH_GNTR"/>
    <property type="match status" value="1"/>
</dbReference>
<dbReference type="InterPro" id="IPR051446">
    <property type="entry name" value="HTH_trans_reg/aminotransferase"/>
</dbReference>
<evidence type="ECO:0000313" key="7">
    <source>
        <dbReference type="EMBL" id="MBN3576581.1"/>
    </source>
</evidence>
<dbReference type="CDD" id="cd00609">
    <property type="entry name" value="AAT_like"/>
    <property type="match status" value="1"/>
</dbReference>
<dbReference type="Gene3D" id="1.10.10.10">
    <property type="entry name" value="Winged helix-like DNA-binding domain superfamily/Winged helix DNA-binding domain"/>
    <property type="match status" value="1"/>
</dbReference>
<dbReference type="SUPFAM" id="SSF53383">
    <property type="entry name" value="PLP-dependent transferases"/>
    <property type="match status" value="1"/>
</dbReference>
<dbReference type="Gene3D" id="3.40.640.10">
    <property type="entry name" value="Type I PLP-dependent aspartate aminotransferase-like (Major domain)"/>
    <property type="match status" value="1"/>
</dbReference>
<dbReference type="InterPro" id="IPR036390">
    <property type="entry name" value="WH_DNA-bd_sf"/>
</dbReference>
<gene>
    <name evidence="7" type="ORF">JYA62_02715</name>
</gene>
<feature type="domain" description="HTH gntR-type" evidence="6">
    <location>
        <begin position="7"/>
        <end position="75"/>
    </location>
</feature>
<comment type="caution">
    <text evidence="7">The sequence shown here is derived from an EMBL/GenBank/DDBJ whole genome shotgun (WGS) entry which is preliminary data.</text>
</comment>
<dbReference type="InterPro" id="IPR000524">
    <property type="entry name" value="Tscrpt_reg_HTH_GntR"/>
</dbReference>
<keyword evidence="3" id="KW-0805">Transcription regulation</keyword>
<keyword evidence="7" id="KW-0032">Aminotransferase</keyword>